<protein>
    <submittedName>
        <fullName evidence="2">Uncharacterized protein</fullName>
    </submittedName>
</protein>
<feature type="compositionally biased region" description="Low complexity" evidence="1">
    <location>
        <begin position="41"/>
        <end position="72"/>
    </location>
</feature>
<dbReference type="Proteomes" id="UP000232323">
    <property type="component" value="Unassembled WGS sequence"/>
</dbReference>
<reference evidence="2 3" key="1">
    <citation type="submission" date="2017-08" db="EMBL/GenBank/DDBJ databases">
        <title>Acidophilic green algal genome provides insights into adaptation to an acidic environment.</title>
        <authorList>
            <person name="Hirooka S."/>
            <person name="Hirose Y."/>
            <person name="Kanesaki Y."/>
            <person name="Higuchi S."/>
            <person name="Fujiwara T."/>
            <person name="Onuma R."/>
            <person name="Era A."/>
            <person name="Ohbayashi R."/>
            <person name="Uzuka A."/>
            <person name="Nozaki H."/>
            <person name="Yoshikawa H."/>
            <person name="Miyagishima S.Y."/>
        </authorList>
    </citation>
    <scope>NUCLEOTIDE SEQUENCE [LARGE SCALE GENOMIC DNA]</scope>
    <source>
        <strain evidence="2 3">NIES-2499</strain>
    </source>
</reference>
<gene>
    <name evidence="2" type="ORF">CEUSTIGMA_g13079.t1</name>
</gene>
<organism evidence="2 3">
    <name type="scientific">Chlamydomonas eustigma</name>
    <dbReference type="NCBI Taxonomy" id="1157962"/>
    <lineage>
        <taxon>Eukaryota</taxon>
        <taxon>Viridiplantae</taxon>
        <taxon>Chlorophyta</taxon>
        <taxon>core chlorophytes</taxon>
        <taxon>Chlorophyceae</taxon>
        <taxon>CS clade</taxon>
        <taxon>Chlamydomonadales</taxon>
        <taxon>Chlamydomonadaceae</taxon>
        <taxon>Chlamydomonas</taxon>
    </lineage>
</organism>
<evidence type="ECO:0000256" key="1">
    <source>
        <dbReference type="SAM" id="MobiDB-lite"/>
    </source>
</evidence>
<proteinExistence type="predicted"/>
<feature type="region of interest" description="Disordered" evidence="1">
    <location>
        <begin position="37"/>
        <end position="87"/>
    </location>
</feature>
<dbReference type="EMBL" id="BEGY01000183">
    <property type="protein sequence ID" value="GAX85664.1"/>
    <property type="molecule type" value="Genomic_DNA"/>
</dbReference>
<feature type="compositionally biased region" description="Polar residues" evidence="1">
    <location>
        <begin position="73"/>
        <end position="87"/>
    </location>
</feature>
<comment type="caution">
    <text evidence="2">The sequence shown here is derived from an EMBL/GenBank/DDBJ whole genome shotgun (WGS) entry which is preliminary data.</text>
</comment>
<evidence type="ECO:0000313" key="2">
    <source>
        <dbReference type="EMBL" id="GAX85664.1"/>
    </source>
</evidence>
<evidence type="ECO:0000313" key="3">
    <source>
        <dbReference type="Proteomes" id="UP000232323"/>
    </source>
</evidence>
<accession>A0A250XRI0</accession>
<sequence>MLYGHTARHFAPVHYSATSFSPRIKYLPAHITSIRSASDGSSLFPNSSSSTSPLPSTSSSPQLSTPSTSSSTHLNGSNGDAASGGIKQQLTVWERVKEWFSGDKYKEKMASMGMAAFLSYGVVSNVT</sequence>
<dbReference type="AlphaFoldDB" id="A0A250XRI0"/>
<keyword evidence="3" id="KW-1185">Reference proteome</keyword>
<name>A0A250XRI0_9CHLO</name>